<dbReference type="InParanoid" id="A0A151GND4"/>
<dbReference type="RefSeq" id="XP_040657958.1">
    <property type="nucleotide sequence ID" value="XM_040802925.1"/>
</dbReference>
<feature type="region of interest" description="Disordered" evidence="1">
    <location>
        <begin position="719"/>
        <end position="758"/>
    </location>
</feature>
<evidence type="ECO:0000313" key="2">
    <source>
        <dbReference type="EMBL" id="KYK58606.1"/>
    </source>
</evidence>
<feature type="compositionally biased region" description="Basic and acidic residues" evidence="1">
    <location>
        <begin position="225"/>
        <end position="236"/>
    </location>
</feature>
<protein>
    <recommendedName>
        <fullName evidence="4">Mucin</fullName>
    </recommendedName>
</protein>
<feature type="compositionally biased region" description="Polar residues" evidence="1">
    <location>
        <begin position="117"/>
        <end position="127"/>
    </location>
</feature>
<feature type="region of interest" description="Disordered" evidence="1">
    <location>
        <begin position="990"/>
        <end position="1023"/>
    </location>
</feature>
<feature type="region of interest" description="Disordered" evidence="1">
    <location>
        <begin position="168"/>
        <end position="291"/>
    </location>
</feature>
<feature type="region of interest" description="Disordered" evidence="1">
    <location>
        <begin position="865"/>
        <end position="929"/>
    </location>
</feature>
<feature type="region of interest" description="Disordered" evidence="1">
    <location>
        <begin position="117"/>
        <end position="138"/>
    </location>
</feature>
<feature type="region of interest" description="Disordered" evidence="1">
    <location>
        <begin position="1044"/>
        <end position="1085"/>
    </location>
</feature>
<organism evidence="2 3">
    <name type="scientific">Drechmeria coniospora</name>
    <name type="common">Nematophagous fungus</name>
    <name type="synonym">Meria coniospora</name>
    <dbReference type="NCBI Taxonomy" id="98403"/>
    <lineage>
        <taxon>Eukaryota</taxon>
        <taxon>Fungi</taxon>
        <taxon>Dikarya</taxon>
        <taxon>Ascomycota</taxon>
        <taxon>Pezizomycotina</taxon>
        <taxon>Sordariomycetes</taxon>
        <taxon>Hypocreomycetidae</taxon>
        <taxon>Hypocreales</taxon>
        <taxon>Ophiocordycipitaceae</taxon>
        <taxon>Drechmeria</taxon>
    </lineage>
</organism>
<sequence>MDMTPQHSCSREDDDTHSYESSLEEPYEGGHEYKNLLGGRAGPTPSASTDATTDATTDANTEASTEASTSCRAPMIRYDPMKSFLHLETTPSSTTSSLDLDDNAAFSSADDNDASFLHSSRTSTHSVATPAPEHRMPSDAIFVPGAVGFADGNRDSSPTSAMTVARPVTSTARKAGAVHRQISMRSLDRHASQRRFPDRSEDDGAARRRGPASSHRRRQCQNGRLFDRHVGRDQDRQPSVSSNHQGHRLQASTRSGSPVQSPRHVQQRYPCCTDRRSPPAASTSFDALSSPRAMTRDEFEALPHTIQRKVRSTCVTQNPVLLVILASGEAEGKEARRGEARASAIGPRKQVHAWARGAKVQSRPKNEVCRAVPSPAALHVSDAVGGCRGIATCLRSRVGPGLSYVSDLYFPAFAAISTSPLTSPSNESLDALAIRECPLASGSQAASHAPCPIVRRPSSIVHGPWSCFRLSFSDAGGGTLQRPAQCATSRATNDGGSSEPAAPALPCPALPADVTGRSWGACSAASRFPVSARRALERPDRRRTGLELSKCFLGLAARFTAHPTATLYLAAACPGGCVPLVAAAWRRAKAAHLRPCWRASALPYLCFLDAVFAVVGPSATAASPSVPPRCPSPRAFRRPSSPPPRLAGIGTDPSCRPQYFTTLERLRFAQCPEGNLDTTIVNHSFAHHRSHSSPSKDRPLRRPPILHFAFGSDDLDAAPCPLPLRDDRSSRAPPPRPEQLRIQRRESHGPSPSHRRRQKFALEAARVASIGIDKRTHETLDADMSDTLALTASVPSAAREDAVVPSAEVDVAERRDSLYDCFRRLDGDALDLTLHLDDYDFDLRGDTPEQSTHLRPYLRRRLSVSKLPTSHRASSAPGRPASKDSDAPPMSEVSSASLTTASSGRVSRSSRARSFISPKRRKTPVDVATDADAPTKLRLNFSEKGFDEAAAFDFFPMDDLRDEKVPSVIEVTKPATFLADDMSSLYNSSEISAAESESPRTPESLDKPLPPPPVTDADSSFPNAAYAQQLAPSEVTLRMTLTRPDLRTNDDQMYGWQQKKASAGRRQRTKDDMLPPLPYSREGYSKESIERQFAAMDLEQLEQDDGVVKRFWNRVRRS</sequence>
<evidence type="ECO:0008006" key="4">
    <source>
        <dbReference type="Google" id="ProtNLM"/>
    </source>
</evidence>
<feature type="compositionally biased region" description="Basic and acidic residues" evidence="1">
    <location>
        <begin position="997"/>
        <end position="1006"/>
    </location>
</feature>
<feature type="region of interest" description="Disordered" evidence="1">
    <location>
        <begin position="619"/>
        <end position="651"/>
    </location>
</feature>
<name>A0A151GND4_DRECN</name>
<dbReference type="EMBL" id="LAYC01000002">
    <property type="protein sequence ID" value="KYK58606.1"/>
    <property type="molecule type" value="Genomic_DNA"/>
</dbReference>
<dbReference type="GeneID" id="63718266"/>
<keyword evidence="3" id="KW-1185">Reference proteome</keyword>
<dbReference type="AlphaFoldDB" id="A0A151GND4"/>
<feature type="region of interest" description="Disordered" evidence="1">
    <location>
        <begin position="841"/>
        <end position="860"/>
    </location>
</feature>
<proteinExistence type="predicted"/>
<dbReference type="Proteomes" id="UP000076580">
    <property type="component" value="Chromosome 02"/>
</dbReference>
<feature type="compositionally biased region" description="Polar residues" evidence="1">
    <location>
        <begin position="237"/>
        <end position="264"/>
    </location>
</feature>
<comment type="caution">
    <text evidence="2">The sequence shown here is derived from an EMBL/GenBank/DDBJ whole genome shotgun (WGS) entry which is preliminary data.</text>
</comment>
<evidence type="ECO:0000313" key="3">
    <source>
        <dbReference type="Proteomes" id="UP000076580"/>
    </source>
</evidence>
<reference evidence="2 3" key="1">
    <citation type="journal article" date="2016" name="Sci. Rep.">
        <title>Insights into Adaptations to a Near-Obligate Nematode Endoparasitic Lifestyle from the Finished Genome of Drechmeria coniospora.</title>
        <authorList>
            <person name="Zhang L."/>
            <person name="Zhou Z."/>
            <person name="Guo Q."/>
            <person name="Fokkens L."/>
            <person name="Miskei M."/>
            <person name="Pocsi I."/>
            <person name="Zhang W."/>
            <person name="Chen M."/>
            <person name="Wang L."/>
            <person name="Sun Y."/>
            <person name="Donzelli B.G."/>
            <person name="Gibson D.M."/>
            <person name="Nelson D.R."/>
            <person name="Luo J.G."/>
            <person name="Rep M."/>
            <person name="Liu H."/>
            <person name="Yang S."/>
            <person name="Wang J."/>
            <person name="Krasnoff S.B."/>
            <person name="Xu Y."/>
            <person name="Molnar I."/>
            <person name="Lin M."/>
        </authorList>
    </citation>
    <scope>NUCLEOTIDE SEQUENCE [LARGE SCALE GENOMIC DNA]</scope>
    <source>
        <strain evidence="2 3">ARSEF 6962</strain>
    </source>
</reference>
<feature type="compositionally biased region" description="Basic residues" evidence="1">
    <location>
        <begin position="207"/>
        <end position="219"/>
    </location>
</feature>
<feature type="compositionally biased region" description="Basic and acidic residues" evidence="1">
    <location>
        <begin position="186"/>
        <end position="206"/>
    </location>
</feature>
<feature type="compositionally biased region" description="Basic and acidic residues" evidence="1">
    <location>
        <begin position="738"/>
        <end position="748"/>
    </location>
</feature>
<evidence type="ECO:0000256" key="1">
    <source>
        <dbReference type="SAM" id="MobiDB-lite"/>
    </source>
</evidence>
<accession>A0A151GND4</accession>
<feature type="compositionally biased region" description="Polar residues" evidence="1">
    <location>
        <begin position="892"/>
        <end position="901"/>
    </location>
</feature>
<feature type="compositionally biased region" description="Low complexity" evidence="1">
    <location>
        <begin position="902"/>
        <end position="917"/>
    </location>
</feature>
<feature type="compositionally biased region" description="Low complexity" evidence="1">
    <location>
        <begin position="43"/>
        <end position="70"/>
    </location>
</feature>
<feature type="compositionally biased region" description="Basic and acidic residues" evidence="1">
    <location>
        <begin position="9"/>
        <end position="18"/>
    </location>
</feature>
<feature type="region of interest" description="Disordered" evidence="1">
    <location>
        <begin position="1"/>
        <end position="74"/>
    </location>
</feature>
<gene>
    <name evidence="2" type="ORF">DCS_05623</name>
</gene>